<accession>A0ABC9QP12</accession>
<protein>
    <submittedName>
        <fullName evidence="1">Uncharacterized protein</fullName>
    </submittedName>
</protein>
<dbReference type="Proteomes" id="UP000003238">
    <property type="component" value="Unassembled WGS sequence"/>
</dbReference>
<evidence type="ECO:0000313" key="2">
    <source>
        <dbReference type="Proteomes" id="UP000003238"/>
    </source>
</evidence>
<organism evidence="1 2">
    <name type="scientific">Campylobacter jejuni subsp. jejuni 2008-988</name>
    <dbReference type="NCBI Taxonomy" id="889253"/>
    <lineage>
        <taxon>Bacteria</taxon>
        <taxon>Pseudomonadati</taxon>
        <taxon>Campylobacterota</taxon>
        <taxon>Epsilonproteobacteria</taxon>
        <taxon>Campylobacterales</taxon>
        <taxon>Campylobacteraceae</taxon>
        <taxon>Campylobacter</taxon>
    </lineage>
</organism>
<dbReference type="EMBL" id="AIOS01000005">
    <property type="protein sequence ID" value="EIB55347.1"/>
    <property type="molecule type" value="Genomic_DNA"/>
</dbReference>
<comment type="caution">
    <text evidence="1">The sequence shown here is derived from an EMBL/GenBank/DDBJ whole genome shotgun (WGS) entry which is preliminary data.</text>
</comment>
<reference evidence="1 2" key="1">
    <citation type="submission" date="2010-10" db="EMBL/GenBank/DDBJ databases">
        <authorList>
            <person name="Richards V."/>
            <person name="Lefebure T."/>
            <person name="Suzuki H."/>
            <person name="Pavinski Bitar P."/>
            <person name="Stanhope M."/>
        </authorList>
    </citation>
    <scope>NUCLEOTIDE SEQUENCE [LARGE SCALE GENOMIC DNA]</scope>
    <source>
        <strain evidence="1 2">2008-988</strain>
    </source>
</reference>
<name>A0ABC9QP12_CAMJU</name>
<evidence type="ECO:0000313" key="1">
    <source>
        <dbReference type="EMBL" id="EIB55347.1"/>
    </source>
</evidence>
<dbReference type="AlphaFoldDB" id="A0ABC9QP12"/>
<sequence>MLKVVVGKPVLELLNHAKELAQGSGNFKSSYFS</sequence>
<gene>
    <name evidence="1" type="ORF">cje154_00635</name>
</gene>
<proteinExistence type="predicted"/>